<organism evidence="2 3">
    <name type="scientific">Rhipicephalus microplus</name>
    <name type="common">Cattle tick</name>
    <name type="synonym">Boophilus microplus</name>
    <dbReference type="NCBI Taxonomy" id="6941"/>
    <lineage>
        <taxon>Eukaryota</taxon>
        <taxon>Metazoa</taxon>
        <taxon>Ecdysozoa</taxon>
        <taxon>Arthropoda</taxon>
        <taxon>Chelicerata</taxon>
        <taxon>Arachnida</taxon>
        <taxon>Acari</taxon>
        <taxon>Parasitiformes</taxon>
        <taxon>Ixodida</taxon>
        <taxon>Ixodoidea</taxon>
        <taxon>Ixodidae</taxon>
        <taxon>Rhipicephalinae</taxon>
        <taxon>Rhipicephalus</taxon>
        <taxon>Boophilus</taxon>
    </lineage>
</organism>
<evidence type="ECO:0000256" key="1">
    <source>
        <dbReference type="SAM" id="SignalP"/>
    </source>
</evidence>
<dbReference type="OMA" id="TYLFQRP"/>
<gene>
    <name evidence="2" type="ORF">HPB51_009918</name>
</gene>
<sequence>MILRLPLLLTAITSALALPESAPFAFTGYSNVFGGGLSAPGSSRYEPLQTAAAEPVPQKVTVERPASSVTGLDKPSKLRLARPPAVTVLPTAAAPAGHVSLQAPGTSTVTSYPAGAHAVTFQRPLIYAAAPPLQYVAAAPQQVFFAQHTSAGVAAPPSTPTKTVVATLAAPAGPATATAKTATATGAAAGATVTSAGAAVVTSTKPTAVTVSRPVAVTYPPAQMYLFQRPAYAYPGAAAGVQAPVQVTYMRPLYHQTPYGFQPAGFAPAASPVYQRPVVAYQHGAAAAPLTVAYPGALRPLAGAPAGVFAAPHVAMPLAAAAPLVSTVQGTTAAAPVAAMPPYALARQVIAPFPGSVAVARPQLTYAQPAYGAPLNYGHGAALTYAPAAVQPVQVLRPAKSKK</sequence>
<dbReference type="VEuPathDB" id="VectorBase:LOC119179407"/>
<reference evidence="2" key="1">
    <citation type="journal article" date="2020" name="Cell">
        <title>Large-Scale Comparative Analyses of Tick Genomes Elucidate Their Genetic Diversity and Vector Capacities.</title>
        <authorList>
            <consortium name="Tick Genome and Microbiome Consortium (TIGMIC)"/>
            <person name="Jia N."/>
            <person name="Wang J."/>
            <person name="Shi W."/>
            <person name="Du L."/>
            <person name="Sun Y."/>
            <person name="Zhan W."/>
            <person name="Jiang J.F."/>
            <person name="Wang Q."/>
            <person name="Zhang B."/>
            <person name="Ji P."/>
            <person name="Bell-Sakyi L."/>
            <person name="Cui X.M."/>
            <person name="Yuan T.T."/>
            <person name="Jiang B.G."/>
            <person name="Yang W.F."/>
            <person name="Lam T.T."/>
            <person name="Chang Q.C."/>
            <person name="Ding S.J."/>
            <person name="Wang X.J."/>
            <person name="Zhu J.G."/>
            <person name="Ruan X.D."/>
            <person name="Zhao L."/>
            <person name="Wei J.T."/>
            <person name="Ye R.Z."/>
            <person name="Que T.C."/>
            <person name="Du C.H."/>
            <person name="Zhou Y.H."/>
            <person name="Cheng J.X."/>
            <person name="Dai P.F."/>
            <person name="Guo W.B."/>
            <person name="Han X.H."/>
            <person name="Huang E.J."/>
            <person name="Li L.F."/>
            <person name="Wei W."/>
            <person name="Gao Y.C."/>
            <person name="Liu J.Z."/>
            <person name="Shao H.Z."/>
            <person name="Wang X."/>
            <person name="Wang C.C."/>
            <person name="Yang T.C."/>
            <person name="Huo Q.B."/>
            <person name="Li W."/>
            <person name="Chen H.Y."/>
            <person name="Chen S.E."/>
            <person name="Zhou L.G."/>
            <person name="Ni X.B."/>
            <person name="Tian J.H."/>
            <person name="Sheng Y."/>
            <person name="Liu T."/>
            <person name="Pan Y.S."/>
            <person name="Xia L.Y."/>
            <person name="Li J."/>
            <person name="Zhao F."/>
            <person name="Cao W.C."/>
        </authorList>
    </citation>
    <scope>NUCLEOTIDE SEQUENCE</scope>
    <source>
        <strain evidence="2">Rmic-2018</strain>
    </source>
</reference>
<name>A0A9J6ES48_RHIMP</name>
<protein>
    <submittedName>
        <fullName evidence="2">Uncharacterized protein</fullName>
    </submittedName>
</protein>
<comment type="caution">
    <text evidence="2">The sequence shown here is derived from an EMBL/GenBank/DDBJ whole genome shotgun (WGS) entry which is preliminary data.</text>
</comment>
<feature type="signal peptide" evidence="1">
    <location>
        <begin position="1"/>
        <end position="17"/>
    </location>
</feature>
<dbReference type="OrthoDB" id="6513701at2759"/>
<feature type="chain" id="PRO_5039893010" evidence="1">
    <location>
        <begin position="18"/>
        <end position="403"/>
    </location>
</feature>
<evidence type="ECO:0000313" key="2">
    <source>
        <dbReference type="EMBL" id="KAH8037363.1"/>
    </source>
</evidence>
<proteinExistence type="predicted"/>
<reference evidence="2" key="2">
    <citation type="submission" date="2021-09" db="EMBL/GenBank/DDBJ databases">
        <authorList>
            <person name="Jia N."/>
            <person name="Wang J."/>
            <person name="Shi W."/>
            <person name="Du L."/>
            <person name="Sun Y."/>
            <person name="Zhan W."/>
            <person name="Jiang J."/>
            <person name="Wang Q."/>
            <person name="Zhang B."/>
            <person name="Ji P."/>
            <person name="Sakyi L.B."/>
            <person name="Cui X."/>
            <person name="Yuan T."/>
            <person name="Jiang B."/>
            <person name="Yang W."/>
            <person name="Lam T.T.-Y."/>
            <person name="Chang Q."/>
            <person name="Ding S."/>
            <person name="Wang X."/>
            <person name="Zhu J."/>
            <person name="Ruan X."/>
            <person name="Zhao L."/>
            <person name="Wei J."/>
            <person name="Que T."/>
            <person name="Du C."/>
            <person name="Cheng J."/>
            <person name="Dai P."/>
            <person name="Han X."/>
            <person name="Huang E."/>
            <person name="Gao Y."/>
            <person name="Liu J."/>
            <person name="Shao H."/>
            <person name="Ye R."/>
            <person name="Li L."/>
            <person name="Wei W."/>
            <person name="Wang X."/>
            <person name="Wang C."/>
            <person name="Huo Q."/>
            <person name="Li W."/>
            <person name="Guo W."/>
            <person name="Chen H."/>
            <person name="Chen S."/>
            <person name="Zhou L."/>
            <person name="Zhou L."/>
            <person name="Ni X."/>
            <person name="Tian J."/>
            <person name="Zhou Y."/>
            <person name="Sheng Y."/>
            <person name="Liu T."/>
            <person name="Pan Y."/>
            <person name="Xia L."/>
            <person name="Li J."/>
            <person name="Zhao F."/>
            <person name="Cao W."/>
        </authorList>
    </citation>
    <scope>NUCLEOTIDE SEQUENCE</scope>
    <source>
        <strain evidence="2">Rmic-2018</strain>
        <tissue evidence="2">Larvae</tissue>
    </source>
</reference>
<evidence type="ECO:0000313" key="3">
    <source>
        <dbReference type="Proteomes" id="UP000821866"/>
    </source>
</evidence>
<dbReference type="Proteomes" id="UP000821866">
    <property type="component" value="Chromosome 10"/>
</dbReference>
<accession>A0A9J6ES48</accession>
<dbReference type="AlphaFoldDB" id="A0A9J6ES48"/>
<keyword evidence="3" id="KW-1185">Reference proteome</keyword>
<dbReference type="EMBL" id="JABSTU010000002">
    <property type="protein sequence ID" value="KAH8037363.1"/>
    <property type="molecule type" value="Genomic_DNA"/>
</dbReference>
<keyword evidence="1" id="KW-0732">Signal</keyword>